<dbReference type="Proteomes" id="UP001558613">
    <property type="component" value="Unassembled WGS sequence"/>
</dbReference>
<evidence type="ECO:0008006" key="3">
    <source>
        <dbReference type="Google" id="ProtNLM"/>
    </source>
</evidence>
<reference evidence="1 2" key="1">
    <citation type="submission" date="2023-09" db="EMBL/GenBank/DDBJ databases">
        <authorList>
            <person name="Wang M."/>
        </authorList>
    </citation>
    <scope>NUCLEOTIDE SEQUENCE [LARGE SCALE GENOMIC DNA]</scope>
    <source>
        <strain evidence="1">GT-2023</strain>
        <tissue evidence="1">Liver</tissue>
    </source>
</reference>
<accession>A0ABR3MVM4</accession>
<gene>
    <name evidence="1" type="ORF">QQF64_034028</name>
</gene>
<comment type="caution">
    <text evidence="1">The sequence shown here is derived from an EMBL/GenBank/DDBJ whole genome shotgun (WGS) entry which is preliminary data.</text>
</comment>
<dbReference type="EMBL" id="JAYMGO010000009">
    <property type="protein sequence ID" value="KAL1268665.1"/>
    <property type="molecule type" value="Genomic_DNA"/>
</dbReference>
<evidence type="ECO:0000313" key="2">
    <source>
        <dbReference type="Proteomes" id="UP001558613"/>
    </source>
</evidence>
<evidence type="ECO:0000313" key="1">
    <source>
        <dbReference type="EMBL" id="KAL1268665.1"/>
    </source>
</evidence>
<keyword evidence="2" id="KW-1185">Reference proteome</keyword>
<organism evidence="1 2">
    <name type="scientific">Cirrhinus molitorella</name>
    <name type="common">mud carp</name>
    <dbReference type="NCBI Taxonomy" id="172907"/>
    <lineage>
        <taxon>Eukaryota</taxon>
        <taxon>Metazoa</taxon>
        <taxon>Chordata</taxon>
        <taxon>Craniata</taxon>
        <taxon>Vertebrata</taxon>
        <taxon>Euteleostomi</taxon>
        <taxon>Actinopterygii</taxon>
        <taxon>Neopterygii</taxon>
        <taxon>Teleostei</taxon>
        <taxon>Ostariophysi</taxon>
        <taxon>Cypriniformes</taxon>
        <taxon>Cyprinidae</taxon>
        <taxon>Labeoninae</taxon>
        <taxon>Labeonini</taxon>
        <taxon>Cirrhinus</taxon>
    </lineage>
</organism>
<name>A0ABR3MVM4_9TELE</name>
<proteinExistence type="predicted"/>
<sequence length="149" mass="17333">MLRDSESINRQEFAQQPALSSWCQRQNDVQQVRPQKLANLISAENIIQRTCNHCYVREALIHCVECLPSEWFCAECDQLVHKRHTLHNRQTTVYGFYKYISPTDFVKLHDDKYIICEQDCLLPTAFPPIICSCDCGDVISAVIIFMFQC</sequence>
<protein>
    <recommendedName>
        <fullName evidence="3">B box-type domain-containing protein</fullName>
    </recommendedName>
</protein>